<keyword evidence="9" id="KW-0812">Transmembrane</keyword>
<dbReference type="Gene3D" id="2.60.40.1530">
    <property type="entry name" value="ntegrin, alpha v. Chain A, domain 4"/>
    <property type="match status" value="1"/>
</dbReference>
<keyword evidence="13" id="KW-1185">Reference proteome</keyword>
<feature type="compositionally biased region" description="Low complexity" evidence="10">
    <location>
        <begin position="1025"/>
        <end position="1035"/>
    </location>
</feature>
<feature type="domain" description="Integrin alpha third immunoglobulin-like" evidence="11">
    <location>
        <begin position="989"/>
        <end position="1114"/>
    </location>
</feature>
<evidence type="ECO:0000313" key="12">
    <source>
        <dbReference type="EMBL" id="PAA78842.1"/>
    </source>
</evidence>
<feature type="compositionally biased region" description="Polar residues" evidence="10">
    <location>
        <begin position="1004"/>
        <end position="1013"/>
    </location>
</feature>
<evidence type="ECO:0000256" key="10">
    <source>
        <dbReference type="SAM" id="MobiDB-lite"/>
    </source>
</evidence>
<keyword evidence="6 9" id="KW-0675">Receptor</keyword>
<keyword evidence="5 9" id="KW-0472">Membrane</keyword>
<evidence type="ECO:0000256" key="8">
    <source>
        <dbReference type="PROSITE-ProRule" id="PRU00803"/>
    </source>
</evidence>
<dbReference type="GO" id="GO:0005178">
    <property type="term" value="F:integrin binding"/>
    <property type="evidence" value="ECO:0007669"/>
    <property type="project" value="TreeGrafter"/>
</dbReference>
<reference evidence="12 13" key="1">
    <citation type="submission" date="2017-06" db="EMBL/GenBank/DDBJ databases">
        <title>A platform for efficient transgenesis in Macrostomum lignano, a flatworm model organism for stem cell research.</title>
        <authorList>
            <person name="Berezikov E."/>
        </authorList>
    </citation>
    <scope>NUCLEOTIDE SEQUENCE [LARGE SCALE GENOMIC DNA]</scope>
    <source>
        <strain evidence="12">DV1</strain>
        <tissue evidence="12">Whole organism</tissue>
    </source>
</reference>
<dbReference type="GO" id="GO:0033627">
    <property type="term" value="P:cell adhesion mediated by integrin"/>
    <property type="evidence" value="ECO:0007669"/>
    <property type="project" value="TreeGrafter"/>
</dbReference>
<dbReference type="Gene3D" id="1.20.5.930">
    <property type="entry name" value="Bicelle-embedded integrin alpha(iib) transmembrane segment"/>
    <property type="match status" value="1"/>
</dbReference>
<evidence type="ECO:0000256" key="1">
    <source>
        <dbReference type="ARBA" id="ARBA00004479"/>
    </source>
</evidence>
<dbReference type="Pfam" id="PF20806">
    <property type="entry name" value="Integrin_A_Ig_3"/>
    <property type="match status" value="1"/>
</dbReference>
<evidence type="ECO:0000256" key="3">
    <source>
        <dbReference type="ARBA" id="ARBA00022889"/>
    </source>
</evidence>
<accession>A0A267G0U7</accession>
<dbReference type="InterPro" id="IPR048286">
    <property type="entry name" value="Integrin_alpha_Ig-like_3"/>
</dbReference>
<evidence type="ECO:0000256" key="5">
    <source>
        <dbReference type="ARBA" id="ARBA00023136"/>
    </source>
</evidence>
<evidence type="ECO:0000256" key="6">
    <source>
        <dbReference type="ARBA" id="ARBA00023170"/>
    </source>
</evidence>
<feature type="signal peptide" evidence="9">
    <location>
        <begin position="1"/>
        <end position="16"/>
    </location>
</feature>
<sequence length="1203" mass="132523">MRLLLLLLLLWQPADGLFLHTSSAIIRKAPTSPGTSSSSAARSLFGYRVAIIKGESANVFHLLVTDPVGYHPATKSASGTAHLCPVSIADFNTSRVICDGSGLPFSQPVGDSDSFVQFSLFGASLASLPDGQFVVCAPGHNFASPAFNLTATPGLCGYWRSSSAEPIWLQKFFPYMASSKDDKNYGNCLGGFQAALAKVPGNSSQTQLTVSGPFCMMQRLAFFVKNDSASLSVQSGVFDSKPTEVELNELKKNYLGYSLATDPDSGVVYATSPFFHEKSDTLLAWLRPGEVKAKSIEARMGQPFYDYLYRSFNYLGYSSAVISESLQTKRKAVLLGAPFHSDGLGAEGLDRGCIFVLTLETLGKPIDRVSSTPARYCGRERGGRLGTDVVGIGDVNYDDIEDFAVGCPGCGVNGTGAVYLFLGMPNYANPTAELQPFEIVNAADLSSLEPNITGFGWSLALAPDLDNNTVSELVVGAISSHHAVVLPGRLLLITAIDFHYVNATIDEVFKTDIMMHSFSSQLSRPIGATIRMHTKAGVDLSNYQFNLRVRPEELASTEQQRRFLIELIDCPSAVKPGADGWCELTRVPGKSADTIQFTLMFRLRPLPNNQRHSSPDGMLRDLVLLMHWRMTDRVIVTGSSSGFFPAVLQGRRVFPGYEDVFSVPLYKFKTGVCDPDFGFNCNPTGNIRLELLGKPSILLNSYQQLQVTLRIRKQSSYPYYGGMAIRLTPSDGVHVLDAVTLRTKTFGRGGNESVSEARYFSQHKEVLLTEPFPDPPDVLTRNGRGQIEVTLRLNFDGRRTAYRVGFRLLNLLGDIAGYQDFVTRDGELMNNWAELSITFNTSVSLRLLSATDESMIADARQSKSINEAKLMALSGATAASVVGPGLQQTFELLASTRPAAAIRGLSISIRVPLVTDRGHLLLYFPENALAWSHATEVGDSDRVSQYLPGLPFTSDDAEGFIGNQDRECQPLEPNMAVRLAKPPLTLLENQHEVNIFNSINSNELGDNSTFSETHGTRQRRSLEEASSTSPSSTNPTPTPAPQETDPTFDCDRPELAPVPFRCVTFICPVRDLGRDGVRTVDRVFLHLHARLWSPTYFRHHLSRFNIRSQIQLNLPPPELFAFRNVDVAGNSSILQTFLFLSIRPPIVDQIPWGYIILAIFLGIWLLLLLILLLWYCNFFHRKKPPQDYNSVPQKDANDDDFYR</sequence>
<keyword evidence="7" id="KW-0325">Glycoprotein</keyword>
<proteinExistence type="inferred from homology"/>
<organism evidence="12 13">
    <name type="scientific">Macrostomum lignano</name>
    <dbReference type="NCBI Taxonomy" id="282301"/>
    <lineage>
        <taxon>Eukaryota</taxon>
        <taxon>Metazoa</taxon>
        <taxon>Spiralia</taxon>
        <taxon>Lophotrochozoa</taxon>
        <taxon>Platyhelminthes</taxon>
        <taxon>Rhabditophora</taxon>
        <taxon>Macrostomorpha</taxon>
        <taxon>Macrostomida</taxon>
        <taxon>Macrostomidae</taxon>
        <taxon>Macrostomum</taxon>
    </lineage>
</organism>
<dbReference type="InterPro" id="IPR028994">
    <property type="entry name" value="Integrin_alpha_N"/>
</dbReference>
<feature type="repeat" description="FG-GAP" evidence="8">
    <location>
        <begin position="441"/>
        <end position="502"/>
    </location>
</feature>
<dbReference type="GO" id="GO:0008305">
    <property type="term" value="C:integrin complex"/>
    <property type="evidence" value="ECO:0007669"/>
    <property type="project" value="InterPro"/>
</dbReference>
<evidence type="ECO:0000259" key="11">
    <source>
        <dbReference type="Pfam" id="PF20806"/>
    </source>
</evidence>
<keyword evidence="9" id="KW-0732">Signal</keyword>
<keyword evidence="9" id="KW-1133">Transmembrane helix</keyword>
<comment type="similarity">
    <text evidence="2 9">Belongs to the integrin alpha chain family.</text>
</comment>
<dbReference type="SUPFAM" id="SSF69179">
    <property type="entry name" value="Integrin domains"/>
    <property type="match status" value="1"/>
</dbReference>
<dbReference type="PANTHER" id="PTHR23220">
    <property type="entry name" value="INTEGRIN ALPHA"/>
    <property type="match status" value="1"/>
</dbReference>
<dbReference type="PROSITE" id="PS51470">
    <property type="entry name" value="FG_GAP"/>
    <property type="match status" value="1"/>
</dbReference>
<evidence type="ECO:0000256" key="2">
    <source>
        <dbReference type="ARBA" id="ARBA00008054"/>
    </source>
</evidence>
<comment type="caution">
    <text evidence="12">The sequence shown here is derived from an EMBL/GenBank/DDBJ whole genome shotgun (WGS) entry which is preliminary data.</text>
</comment>
<dbReference type="InterPro" id="IPR000413">
    <property type="entry name" value="Integrin_alpha"/>
</dbReference>
<protein>
    <recommendedName>
        <fullName evidence="11">Integrin alpha third immunoglobulin-like domain-containing protein</fullName>
    </recommendedName>
</protein>
<dbReference type="GO" id="GO:0009897">
    <property type="term" value="C:external side of plasma membrane"/>
    <property type="evidence" value="ECO:0007669"/>
    <property type="project" value="TreeGrafter"/>
</dbReference>
<gene>
    <name evidence="12" type="ORF">BOX15_Mlig016724g4</name>
</gene>
<dbReference type="Proteomes" id="UP000215902">
    <property type="component" value="Unassembled WGS sequence"/>
</dbReference>
<dbReference type="GO" id="GO:0098609">
    <property type="term" value="P:cell-cell adhesion"/>
    <property type="evidence" value="ECO:0007669"/>
    <property type="project" value="TreeGrafter"/>
</dbReference>
<dbReference type="Gene3D" id="2.130.10.130">
    <property type="entry name" value="Integrin alpha, N-terminal"/>
    <property type="match status" value="1"/>
</dbReference>
<dbReference type="AlphaFoldDB" id="A0A267G0U7"/>
<evidence type="ECO:0000256" key="7">
    <source>
        <dbReference type="ARBA" id="ARBA00023180"/>
    </source>
</evidence>
<dbReference type="SUPFAM" id="SSF69318">
    <property type="entry name" value="Integrin alpha N-terminal domain"/>
    <property type="match status" value="1"/>
</dbReference>
<dbReference type="GO" id="GO:0007229">
    <property type="term" value="P:integrin-mediated signaling pathway"/>
    <property type="evidence" value="ECO:0007669"/>
    <property type="project" value="UniProtKB-KW"/>
</dbReference>
<feature type="transmembrane region" description="Helical" evidence="9">
    <location>
        <begin position="1152"/>
        <end position="1176"/>
    </location>
</feature>
<evidence type="ECO:0000313" key="13">
    <source>
        <dbReference type="Proteomes" id="UP000215902"/>
    </source>
</evidence>
<dbReference type="PANTHER" id="PTHR23220:SF122">
    <property type="entry name" value="INTEGRIN ALPHA-PS1"/>
    <property type="match status" value="1"/>
</dbReference>
<dbReference type="PRINTS" id="PR01185">
    <property type="entry name" value="INTEGRINA"/>
</dbReference>
<dbReference type="InterPro" id="IPR013519">
    <property type="entry name" value="Int_alpha_beta-p"/>
</dbReference>
<dbReference type="SMART" id="SM00191">
    <property type="entry name" value="Int_alpha"/>
    <property type="match status" value="2"/>
</dbReference>
<dbReference type="OrthoDB" id="5317514at2759"/>
<keyword evidence="3 9" id="KW-0130">Cell adhesion</keyword>
<dbReference type="EMBL" id="NIVC01000663">
    <property type="protein sequence ID" value="PAA78842.1"/>
    <property type="molecule type" value="Genomic_DNA"/>
</dbReference>
<dbReference type="GO" id="GO:0007160">
    <property type="term" value="P:cell-matrix adhesion"/>
    <property type="evidence" value="ECO:0007669"/>
    <property type="project" value="TreeGrafter"/>
</dbReference>
<comment type="subcellular location">
    <subcellularLocation>
        <location evidence="1 9">Membrane</location>
        <topology evidence="1 9">Single-pass type I membrane protein</topology>
    </subcellularLocation>
</comment>
<evidence type="ECO:0000256" key="4">
    <source>
        <dbReference type="ARBA" id="ARBA00023037"/>
    </source>
</evidence>
<feature type="chain" id="PRO_5011832319" description="Integrin alpha third immunoglobulin-like domain-containing protein" evidence="9">
    <location>
        <begin position="17"/>
        <end position="1203"/>
    </location>
</feature>
<name>A0A267G0U7_9PLAT</name>
<evidence type="ECO:0000256" key="9">
    <source>
        <dbReference type="RuleBase" id="RU003762"/>
    </source>
</evidence>
<keyword evidence="4 9" id="KW-0401">Integrin</keyword>
<dbReference type="InterPro" id="IPR032695">
    <property type="entry name" value="Integrin_dom_sf"/>
</dbReference>
<feature type="region of interest" description="Disordered" evidence="10">
    <location>
        <begin position="1004"/>
        <end position="1050"/>
    </location>
</feature>
<dbReference type="STRING" id="282301.A0A267G0U7"/>